<comment type="caution">
    <text evidence="6">The sequence shown here is derived from an EMBL/GenBank/DDBJ whole genome shotgun (WGS) entry which is preliminary data.</text>
</comment>
<gene>
    <name evidence="6" type="ORF">DPMN_008645</name>
</gene>
<keyword evidence="7" id="KW-1185">Reference proteome</keyword>
<dbReference type="SMART" id="SM00698">
    <property type="entry name" value="MORN"/>
    <property type="match status" value="6"/>
</dbReference>
<comment type="function">
    <text evidence="5">Assembles a suppression complex (suppresome) by tethering SIRT1 and MDM2 to regulate composite modifications of p53/TP53. Confers both deacetylation-mediated functional inactivation, by SIRT1, and ubiquitination-dependent degradation, by MDM2, of p53/TP53, promoting a proliferative and cell survival behaviors. May play a role in the regulation of spermatogenesis.</text>
</comment>
<comment type="subcellular location">
    <subcellularLocation>
        <location evidence="1">Cytoplasmic vesicle</location>
        <location evidence="1">Secretory vesicle</location>
        <location evidence="1">Acrosome</location>
    </subcellularLocation>
</comment>
<organism evidence="6 7">
    <name type="scientific">Dreissena polymorpha</name>
    <name type="common">Zebra mussel</name>
    <name type="synonym">Mytilus polymorpha</name>
    <dbReference type="NCBI Taxonomy" id="45954"/>
    <lineage>
        <taxon>Eukaryota</taxon>
        <taxon>Metazoa</taxon>
        <taxon>Spiralia</taxon>
        <taxon>Lophotrochozoa</taxon>
        <taxon>Mollusca</taxon>
        <taxon>Bivalvia</taxon>
        <taxon>Autobranchia</taxon>
        <taxon>Heteroconchia</taxon>
        <taxon>Euheterodonta</taxon>
        <taxon>Imparidentia</taxon>
        <taxon>Neoheterodontei</taxon>
        <taxon>Myida</taxon>
        <taxon>Dreissenoidea</taxon>
        <taxon>Dreissenidae</taxon>
        <taxon>Dreissena</taxon>
    </lineage>
</organism>
<evidence type="ECO:0000256" key="2">
    <source>
        <dbReference type="ARBA" id="ARBA00022737"/>
    </source>
</evidence>
<dbReference type="AlphaFoldDB" id="A0A9D4MZP7"/>
<dbReference type="Proteomes" id="UP000828390">
    <property type="component" value="Unassembled WGS sequence"/>
</dbReference>
<protein>
    <recommendedName>
        <fullName evidence="4">MORN repeat-containing protein 3</fullName>
    </recommendedName>
</protein>
<evidence type="ECO:0000256" key="3">
    <source>
        <dbReference type="ARBA" id="ARBA00023329"/>
    </source>
</evidence>
<dbReference type="InterPro" id="IPR003409">
    <property type="entry name" value="MORN"/>
</dbReference>
<proteinExistence type="predicted"/>
<dbReference type="Pfam" id="PF02493">
    <property type="entry name" value="MORN"/>
    <property type="match status" value="6"/>
</dbReference>
<evidence type="ECO:0000256" key="1">
    <source>
        <dbReference type="ARBA" id="ARBA00004218"/>
    </source>
</evidence>
<name>A0A9D4MZP7_DREPO</name>
<dbReference type="GO" id="GO:0001669">
    <property type="term" value="C:acrosomal vesicle"/>
    <property type="evidence" value="ECO:0007669"/>
    <property type="project" value="UniProtKB-SubCell"/>
</dbReference>
<accession>A0A9D4MZP7</accession>
<dbReference type="Gene3D" id="2.20.110.10">
    <property type="entry name" value="Histone H3 K4-specific methyltransferase SET7/9 N-terminal domain"/>
    <property type="match status" value="3"/>
</dbReference>
<reference evidence="6" key="1">
    <citation type="journal article" date="2019" name="bioRxiv">
        <title>The Genome of the Zebra Mussel, Dreissena polymorpha: A Resource for Invasive Species Research.</title>
        <authorList>
            <person name="McCartney M.A."/>
            <person name="Auch B."/>
            <person name="Kono T."/>
            <person name="Mallez S."/>
            <person name="Zhang Y."/>
            <person name="Obille A."/>
            <person name="Becker A."/>
            <person name="Abrahante J.E."/>
            <person name="Garbe J."/>
            <person name="Badalamenti J.P."/>
            <person name="Herman A."/>
            <person name="Mangelson H."/>
            <person name="Liachko I."/>
            <person name="Sullivan S."/>
            <person name="Sone E.D."/>
            <person name="Koren S."/>
            <person name="Silverstein K.A.T."/>
            <person name="Beckman K.B."/>
            <person name="Gohl D.M."/>
        </authorList>
    </citation>
    <scope>NUCLEOTIDE SEQUENCE</scope>
    <source>
        <strain evidence="6">Duluth1</strain>
        <tissue evidence="6">Whole animal</tissue>
    </source>
</reference>
<dbReference type="EMBL" id="JAIWYP010000001">
    <property type="protein sequence ID" value="KAH3884659.1"/>
    <property type="molecule type" value="Genomic_DNA"/>
</dbReference>
<dbReference type="PANTHER" id="PTHR46511">
    <property type="entry name" value="MORN REPEAT-CONTAINING PROTEIN 3"/>
    <property type="match status" value="1"/>
</dbReference>
<keyword evidence="2" id="KW-0677">Repeat</keyword>
<evidence type="ECO:0000256" key="4">
    <source>
        <dbReference type="ARBA" id="ARBA00039854"/>
    </source>
</evidence>
<evidence type="ECO:0000313" key="7">
    <source>
        <dbReference type="Proteomes" id="UP000828390"/>
    </source>
</evidence>
<dbReference type="PANTHER" id="PTHR46511:SF1">
    <property type="entry name" value="MORN REPEAT-CONTAINING PROTEIN 3"/>
    <property type="match status" value="1"/>
</dbReference>
<reference evidence="6" key="2">
    <citation type="submission" date="2020-11" db="EMBL/GenBank/DDBJ databases">
        <authorList>
            <person name="McCartney M.A."/>
            <person name="Auch B."/>
            <person name="Kono T."/>
            <person name="Mallez S."/>
            <person name="Becker A."/>
            <person name="Gohl D.M."/>
            <person name="Silverstein K.A.T."/>
            <person name="Koren S."/>
            <person name="Bechman K.B."/>
            <person name="Herman A."/>
            <person name="Abrahante J.E."/>
            <person name="Garbe J."/>
        </authorList>
    </citation>
    <scope>NUCLEOTIDE SEQUENCE</scope>
    <source>
        <strain evidence="6">Duluth1</strain>
        <tissue evidence="6">Whole animal</tissue>
    </source>
</reference>
<dbReference type="OrthoDB" id="270720at2759"/>
<keyword evidence="3" id="KW-0968">Cytoplasmic vesicle</keyword>
<dbReference type="SUPFAM" id="SSF82185">
    <property type="entry name" value="Histone H3 K4-specific methyltransferase SET7/9 N-terminal domain"/>
    <property type="match status" value="2"/>
</dbReference>
<evidence type="ECO:0000256" key="5">
    <source>
        <dbReference type="ARBA" id="ARBA00045851"/>
    </source>
</evidence>
<dbReference type="InterPro" id="IPR052472">
    <property type="entry name" value="MORN3"/>
</dbReference>
<evidence type="ECO:0000313" key="6">
    <source>
        <dbReference type="EMBL" id="KAH3884659.1"/>
    </source>
</evidence>
<sequence length="239" mass="28113">MPMLKEPKAKQPLWKENDYKAQKKGIRHTVYSVNGDQYTGEWLNNLKDGKGTYKWKETGAIYDGDWKKGNRNGFGTYSRPDPRKKGQFVKEYSGGWKNDMRHGYGTNFYNDEEYYEGELYADKRSGWGRMYFKDGTIYEGEWYDDQRNGQGMLRLPNENRYEGSWRNDKKNGPGKFYYLTHGQLYEGVWVDDIAKCGTMKDFDRKNAPAPTQYPIPKVELASMETVLQESEEQFLHDQE</sequence>